<evidence type="ECO:0000313" key="5">
    <source>
        <dbReference type="Proteomes" id="UP001060018"/>
    </source>
</evidence>
<reference evidence="3" key="2">
    <citation type="journal article" date="2022" name="Pest Manag. Sci.">
        <title>Glutamicibacter halophytocola-mediated host fitness of potato tuber moth on Solanaceae crops.</title>
        <authorList>
            <person name="Wang W."/>
            <person name="Xiao G."/>
            <person name="Du G."/>
            <person name="Chang L."/>
            <person name="Yang Y."/>
            <person name="Ye J."/>
            <person name="Chen B."/>
        </authorList>
    </citation>
    <scope>NUCLEOTIDE SEQUENCE</scope>
    <source>
        <strain evidence="3">S2</strain>
    </source>
</reference>
<dbReference type="EMBL" id="CP102487">
    <property type="protein sequence ID" value="UUX60505.1"/>
    <property type="molecule type" value="Genomic_DNA"/>
</dbReference>
<proteinExistence type="predicted"/>
<accession>A0A5B8IKG5</accession>
<gene>
    <name evidence="2" type="ORF">FQA45_02035</name>
    <name evidence="3" type="ORF">NUH22_07845</name>
</gene>
<dbReference type="SUPFAM" id="SSF159894">
    <property type="entry name" value="YgaC/TfoX-N like"/>
    <property type="match status" value="1"/>
</dbReference>
<evidence type="ECO:0000313" key="2">
    <source>
        <dbReference type="EMBL" id="QDY65181.1"/>
    </source>
</evidence>
<dbReference type="EMBL" id="CP042260">
    <property type="protein sequence ID" value="QDY65181.1"/>
    <property type="molecule type" value="Genomic_DNA"/>
</dbReference>
<sequence>MTPQQSQVVARLRSMLAAEPAAREVSMFGGRSLMVNEKMLVSVHKDGGLLVRVECGQHEEVLGWPGASQAEMGRGRIMGQGWIQVAAEAIVTDDQLAIWIRAAMDHNCKATGADQ</sequence>
<dbReference type="Proteomes" id="UP000320717">
    <property type="component" value="Chromosome"/>
</dbReference>
<organism evidence="3 5">
    <name type="scientific">Glutamicibacter halophytocola</name>
    <dbReference type="NCBI Taxonomy" id="1933880"/>
    <lineage>
        <taxon>Bacteria</taxon>
        <taxon>Bacillati</taxon>
        <taxon>Actinomycetota</taxon>
        <taxon>Actinomycetes</taxon>
        <taxon>Micrococcales</taxon>
        <taxon>Micrococcaceae</taxon>
        <taxon>Glutamicibacter</taxon>
    </lineage>
</organism>
<dbReference type="InterPro" id="IPR007076">
    <property type="entry name" value="TfoX_N"/>
</dbReference>
<feature type="domain" description="TfoX N-terminal" evidence="1">
    <location>
        <begin position="20"/>
        <end position="106"/>
    </location>
</feature>
<protein>
    <submittedName>
        <fullName evidence="3">TfoX/Sxy family protein</fullName>
    </submittedName>
</protein>
<dbReference type="AlphaFoldDB" id="A0A5B8IKG5"/>
<dbReference type="Pfam" id="PF04993">
    <property type="entry name" value="TfoX_N"/>
    <property type="match status" value="1"/>
</dbReference>
<evidence type="ECO:0000259" key="1">
    <source>
        <dbReference type="Pfam" id="PF04993"/>
    </source>
</evidence>
<dbReference type="Gene3D" id="3.30.1460.30">
    <property type="entry name" value="YgaC/TfoX-N like chaperone"/>
    <property type="match status" value="1"/>
</dbReference>
<evidence type="ECO:0000313" key="3">
    <source>
        <dbReference type="EMBL" id="UUX60505.1"/>
    </source>
</evidence>
<evidence type="ECO:0000313" key="4">
    <source>
        <dbReference type="Proteomes" id="UP000320717"/>
    </source>
</evidence>
<dbReference type="OrthoDB" id="214902at2"/>
<reference evidence="2 4" key="1">
    <citation type="submission" date="2019-07" db="EMBL/GenBank/DDBJ databases">
        <title>Complete Genome Sequence of drought tolerant Plant Growth-Promoting Rhizobacterium Glutamicibacter halophytocola DR408.</title>
        <authorList>
            <person name="Nishu S.D."/>
            <person name="Lee T.K."/>
        </authorList>
    </citation>
    <scope>NUCLEOTIDE SEQUENCE [LARGE SCALE GENOMIC DNA]</scope>
    <source>
        <strain evidence="2 4">DR408</strain>
    </source>
</reference>
<dbReference type="RefSeq" id="WP_146275061.1">
    <property type="nucleotide sequence ID" value="NZ_CP042260.1"/>
</dbReference>
<name>A0A5B8IKG5_9MICC</name>
<keyword evidence="4" id="KW-1185">Reference proteome</keyword>
<dbReference type="Proteomes" id="UP001060018">
    <property type="component" value="Chromosome"/>
</dbReference>